<reference evidence="2" key="1">
    <citation type="submission" date="2020-10" db="EMBL/GenBank/DDBJ databases">
        <title>Sequencing the genomes of 1000 actinobacteria strains.</title>
        <authorList>
            <person name="Klenk H.-P."/>
        </authorList>
    </citation>
    <scope>NUCLEOTIDE SEQUENCE</scope>
    <source>
        <strain evidence="2">DSM 46832</strain>
    </source>
</reference>
<evidence type="ECO:0000313" key="2">
    <source>
        <dbReference type="EMBL" id="MBE1489006.1"/>
    </source>
</evidence>
<accession>A0A927M9E4</accession>
<dbReference type="Pfam" id="PF19614">
    <property type="entry name" value="DUF6119"/>
    <property type="match status" value="1"/>
</dbReference>
<gene>
    <name evidence="2" type="ORF">H4W31_004644</name>
</gene>
<sequence length="588" mass="65251">MQSARHRPRTRPPNRPAARKDARRPPNEQPALFDLAVPEQPTGTYQTSVYQLDRVPSTIDGLQEGLNHRYVRENQFVPEPRLVAGKPALLVRGTVPRERADWCDVLTSLTDGPVELGFSSGGAVLLVAVDDQVYALTYGTLGRFMIDLERVNPGFGIGFAVRSLAPDAIKQVRRRVFGTSGRVDRNLVPGGTHIRMYGIDKWGEIVGQISGKAHNSNLTACRSTGRPTPVEGSNALRIHLATEPEQLLADLREIDRVCRTEAPHTDLEFITQIRPVESHDPRLPELEDQLDERLGLADPPDVGLAVPDRLAGDFALMKSYEIYVPRSATRRSHHRSDLSLADILTRTNQVPAGKRWKSLGSGSSLTAYADEAASEEIGEAPVSRWITAQLASGESQLLLHDGRWFEVGDKHREFLRDEIVQILARPTSLVLPPWRHGEDEASYNRKAERSGAGLVLLDRKLLTTAQHHRGIEACDLLGSNGELIHVKRVDRSAPLSHLFAQGMISMDALKYEADARKALVEMVRRQNPGRRIDLDFRPRKVVYAIALSSGKALTVSSLFTFAQVALYRAVKALRNEDVDVEVIGIPYI</sequence>
<dbReference type="RefSeq" id="WP_192768554.1">
    <property type="nucleotide sequence ID" value="NZ_JADBEB010000001.1"/>
</dbReference>
<name>A0A927M9E4_9ACTN</name>
<dbReference type="EMBL" id="JADBEB010000001">
    <property type="protein sequence ID" value="MBE1489006.1"/>
    <property type="molecule type" value="Genomic_DNA"/>
</dbReference>
<feature type="region of interest" description="Disordered" evidence="1">
    <location>
        <begin position="1"/>
        <end position="38"/>
    </location>
</feature>
<feature type="compositionally biased region" description="Basic residues" evidence="1">
    <location>
        <begin position="1"/>
        <end position="12"/>
    </location>
</feature>
<dbReference type="InterPro" id="IPR026487">
    <property type="entry name" value="CHP04141"/>
</dbReference>
<evidence type="ECO:0000313" key="3">
    <source>
        <dbReference type="Proteomes" id="UP000649753"/>
    </source>
</evidence>
<dbReference type="AlphaFoldDB" id="A0A927M9E4"/>
<protein>
    <submittedName>
        <fullName evidence="2">Uncharacterized protein (TIGR04141 family)</fullName>
    </submittedName>
</protein>
<proteinExistence type="predicted"/>
<dbReference type="Proteomes" id="UP000649753">
    <property type="component" value="Unassembled WGS sequence"/>
</dbReference>
<dbReference type="NCBIfam" id="TIGR04141">
    <property type="entry name" value="TIGR04141 family sporadically distributed protein"/>
    <property type="match status" value="1"/>
</dbReference>
<evidence type="ECO:0000256" key="1">
    <source>
        <dbReference type="SAM" id="MobiDB-lite"/>
    </source>
</evidence>
<keyword evidence="3" id="KW-1185">Reference proteome</keyword>
<comment type="caution">
    <text evidence="2">The sequence shown here is derived from an EMBL/GenBank/DDBJ whole genome shotgun (WGS) entry which is preliminary data.</text>
</comment>
<organism evidence="2 3">
    <name type="scientific">Plantactinospora soyae</name>
    <dbReference type="NCBI Taxonomy" id="1544732"/>
    <lineage>
        <taxon>Bacteria</taxon>
        <taxon>Bacillati</taxon>
        <taxon>Actinomycetota</taxon>
        <taxon>Actinomycetes</taxon>
        <taxon>Micromonosporales</taxon>
        <taxon>Micromonosporaceae</taxon>
        <taxon>Plantactinospora</taxon>
    </lineage>
</organism>